<dbReference type="RefSeq" id="WP_012416917.1">
    <property type="nucleotide sequence ID" value="NC_010645.1"/>
</dbReference>
<organism evidence="2 3">
    <name type="scientific">Bordetella avium (strain 197N)</name>
    <dbReference type="NCBI Taxonomy" id="360910"/>
    <lineage>
        <taxon>Bacteria</taxon>
        <taxon>Pseudomonadati</taxon>
        <taxon>Pseudomonadota</taxon>
        <taxon>Betaproteobacteria</taxon>
        <taxon>Burkholderiales</taxon>
        <taxon>Alcaligenaceae</taxon>
        <taxon>Bordetella</taxon>
    </lineage>
</organism>
<feature type="domain" description="DUF1854" evidence="1">
    <location>
        <begin position="24"/>
        <end position="153"/>
    </location>
</feature>
<dbReference type="InterPro" id="IPR015005">
    <property type="entry name" value="DUF1854"/>
</dbReference>
<name>Q2L345_BORA1</name>
<dbReference type="EMBL" id="AM167904">
    <property type="protein sequence ID" value="CAJ48843.1"/>
    <property type="molecule type" value="Genomic_DNA"/>
</dbReference>
<protein>
    <recommendedName>
        <fullName evidence="1">DUF1854 domain-containing protein</fullName>
    </recommendedName>
</protein>
<dbReference type="eggNOG" id="ENOG5031GY9">
    <property type="taxonomic scope" value="Bacteria"/>
</dbReference>
<dbReference type="KEGG" id="bav:BAV1235"/>
<keyword evidence="3" id="KW-1185">Reference proteome</keyword>
<dbReference type="AlphaFoldDB" id="Q2L345"/>
<reference evidence="2 3" key="1">
    <citation type="journal article" date="2006" name="J. Bacteriol.">
        <title>Comparison of the genome sequence of the poultry pathogen Bordetella avium with those of B. bronchiseptica, B. pertussis, and B. parapertussis reveals extensive diversity in surface structures associated with host interaction.</title>
        <authorList>
            <person name="Sebaihia M."/>
            <person name="Preston A."/>
            <person name="Maskell D.J."/>
            <person name="Kuzmiak H."/>
            <person name="Connell T.D."/>
            <person name="King N.D."/>
            <person name="Orndorff P.E."/>
            <person name="Miyamoto D.M."/>
            <person name="Thomson N.R."/>
            <person name="Harris D."/>
            <person name="Goble A."/>
            <person name="Lord A."/>
            <person name="Murphy L."/>
            <person name="Quail M.A."/>
            <person name="Rutter S."/>
            <person name="Squares R."/>
            <person name="Squares S."/>
            <person name="Woodward J."/>
            <person name="Parkhill J."/>
            <person name="Temple L.M."/>
        </authorList>
    </citation>
    <scope>NUCLEOTIDE SEQUENCE [LARGE SCALE GENOMIC DNA]</scope>
    <source>
        <strain evidence="2 3">197N</strain>
    </source>
</reference>
<dbReference type="Proteomes" id="UP000001977">
    <property type="component" value="Chromosome"/>
</dbReference>
<dbReference type="STRING" id="360910.BAV1235"/>
<evidence type="ECO:0000313" key="2">
    <source>
        <dbReference type="EMBL" id="CAJ48843.1"/>
    </source>
</evidence>
<dbReference type="OrthoDB" id="212426at2"/>
<dbReference type="Pfam" id="PF08909">
    <property type="entry name" value="DUF1854"/>
    <property type="match status" value="1"/>
</dbReference>
<accession>Q2L345</accession>
<gene>
    <name evidence="2" type="ordered locus">BAV1235</name>
</gene>
<evidence type="ECO:0000259" key="1">
    <source>
        <dbReference type="Pfam" id="PF08909"/>
    </source>
</evidence>
<evidence type="ECO:0000313" key="3">
    <source>
        <dbReference type="Proteomes" id="UP000001977"/>
    </source>
</evidence>
<sequence>MNPDFQLGRNALGRLILTLDGQTYEGVMPVRAFPISAPARGLSLVTTDGRELLWLDDIEQAPAEARALIEAELAGREFMPEIRRIAAVSTYATPSTWTVETDRGDTQFVLRGEEDIRRLMGQTLLISDSHGIHYLIRDQLALDRHSRKILDRFL</sequence>
<proteinExistence type="predicted"/>
<dbReference type="HOGENOM" id="CLU_121383_1_0_4"/>